<sequence length="238" mass="26128">MNKIRVKVILSSTFVLIIVSISFPSYAFGVSISNWINSILSDIKQEYSRLEGEVQQKIEDSWANISTDAKEAIQSAIGEMGTPDPQKSTDELKARLKNSRSISETQTLTQRLERDITRASVTSTLGEEGQKDTKEKIEATTQISQEAQALAQQAQSLDASQDILKVLAAQNAQITSAITRFHADSLASRQDASQTNLMLSQVAENMANSTTKEELKTTGQASLTQELVFMSVLDPARE</sequence>
<keyword evidence="2" id="KW-1185">Reference proteome</keyword>
<evidence type="ECO:0000313" key="2">
    <source>
        <dbReference type="Proteomes" id="UP001199525"/>
    </source>
</evidence>
<protein>
    <submittedName>
        <fullName evidence="1">Uncharacterized protein</fullName>
    </submittedName>
</protein>
<dbReference type="Proteomes" id="UP001199525">
    <property type="component" value="Unassembled WGS sequence"/>
</dbReference>
<comment type="caution">
    <text evidence="1">The sequence shown here is derived from an EMBL/GenBank/DDBJ whole genome shotgun (WGS) entry which is preliminary data.</text>
</comment>
<accession>A0ABS8I8V5</accession>
<reference evidence="1 2" key="1">
    <citation type="journal article" date="2021" name="Microorganisms">
        <title>Genome Evolution of Filamentous Cyanobacterium Nostoc Species: From Facultative Symbiosis to Free Living.</title>
        <authorList>
            <person name="Huo D."/>
            <person name="Li H."/>
            <person name="Cai F."/>
            <person name="Guo X."/>
            <person name="Qiao Z."/>
            <person name="Wang W."/>
            <person name="Yu G."/>
            <person name="Li R."/>
        </authorList>
    </citation>
    <scope>NUCLEOTIDE SEQUENCE [LARGE SCALE GENOMIC DNA]</scope>
    <source>
        <strain evidence="1 2">CHAB 5714</strain>
    </source>
</reference>
<evidence type="ECO:0000313" key="1">
    <source>
        <dbReference type="EMBL" id="MCC5600581.1"/>
    </source>
</evidence>
<dbReference type="EMBL" id="JAIVFQ010000019">
    <property type="protein sequence ID" value="MCC5600581.1"/>
    <property type="molecule type" value="Genomic_DNA"/>
</dbReference>
<proteinExistence type="predicted"/>
<organism evidence="1 2">
    <name type="scientific">Nostoc favosum CHAB5714</name>
    <dbReference type="NCBI Taxonomy" id="2780399"/>
    <lineage>
        <taxon>Bacteria</taxon>
        <taxon>Bacillati</taxon>
        <taxon>Cyanobacteriota</taxon>
        <taxon>Cyanophyceae</taxon>
        <taxon>Nostocales</taxon>
        <taxon>Nostocaceae</taxon>
        <taxon>Nostoc</taxon>
        <taxon>Nostoc favosum</taxon>
    </lineage>
</organism>
<gene>
    <name evidence="1" type="ORF">LC586_15455</name>
</gene>
<dbReference type="RefSeq" id="WP_229485646.1">
    <property type="nucleotide sequence ID" value="NZ_JAIVFQ010000019.1"/>
</dbReference>
<name>A0ABS8I8V5_9NOSO</name>